<evidence type="ECO:0000256" key="3">
    <source>
        <dbReference type="SAM" id="MobiDB-lite"/>
    </source>
</evidence>
<feature type="compositionally biased region" description="Polar residues" evidence="3">
    <location>
        <begin position="256"/>
        <end position="281"/>
    </location>
</feature>
<evidence type="ECO:0000313" key="7">
    <source>
        <dbReference type="EMBL" id="MCQ9209177.1"/>
    </source>
</evidence>
<feature type="domain" description="M23ase beta-sheet core" evidence="5">
    <location>
        <begin position="337"/>
        <end position="424"/>
    </location>
</feature>
<dbReference type="RefSeq" id="WP_256944286.1">
    <property type="nucleotide sequence ID" value="NZ_JANHNZ010000001.1"/>
</dbReference>
<reference evidence="7" key="2">
    <citation type="journal article" date="2023" name="Curr. Microbiol.">
        <title>Granulicatella seriolae sp. nov., a Novel Facultative Anaerobe Isolated from Yellowtail Marine Fish.</title>
        <authorList>
            <person name="Lee M."/>
            <person name="Choi Y.J."/>
            <person name="Farooq A."/>
            <person name="Jeong J.B."/>
            <person name="Jung M.Y."/>
        </authorList>
    </citation>
    <scope>NUCLEOTIDE SEQUENCE</scope>
    <source>
        <strain evidence="7">S8</strain>
    </source>
</reference>
<dbReference type="InterPro" id="IPR016047">
    <property type="entry name" value="M23ase_b-sheet_dom"/>
</dbReference>
<dbReference type="Pfam" id="PF01551">
    <property type="entry name" value="Peptidase_M23"/>
    <property type="match status" value="1"/>
</dbReference>
<feature type="region of interest" description="Disordered" evidence="3">
    <location>
        <begin position="240"/>
        <end position="340"/>
    </location>
</feature>
<keyword evidence="8" id="KW-1185">Reference proteome</keyword>
<comment type="caution">
    <text evidence="7">The sequence shown here is derived from an EMBL/GenBank/DDBJ whole genome shotgun (WGS) entry which is preliminary data.</text>
</comment>
<dbReference type="InterPro" id="IPR050570">
    <property type="entry name" value="Cell_wall_metabolism_enzyme"/>
</dbReference>
<reference evidence="7" key="1">
    <citation type="submission" date="2022-07" db="EMBL/GenBank/DDBJ databases">
        <authorList>
            <person name="Jung M.-Y."/>
            <person name="Lee M."/>
        </authorList>
    </citation>
    <scope>NUCLEOTIDE SEQUENCE</scope>
    <source>
        <strain evidence="7">S8</strain>
    </source>
</reference>
<evidence type="ECO:0000313" key="8">
    <source>
        <dbReference type="Proteomes" id="UP001059480"/>
    </source>
</evidence>
<dbReference type="SUPFAM" id="SSF51261">
    <property type="entry name" value="Duplicated hybrid motif"/>
    <property type="match status" value="1"/>
</dbReference>
<keyword evidence="1 4" id="KW-0732">Signal</keyword>
<reference evidence="7" key="3">
    <citation type="journal article" date="2023" name="Microbiol. Resour. Announc.">
        <title>Draft Genome Sequence of Granulicatella sp. Strain S8, Isolated from a Marine Fish, Seriola quinqueradiata.</title>
        <authorList>
            <person name="Lee M."/>
            <person name="Farooq A."/>
            <person name="Jeong J.B."/>
            <person name="Jung M.Y."/>
        </authorList>
    </citation>
    <scope>NUCLEOTIDE SEQUENCE</scope>
    <source>
        <strain evidence="7">S8</strain>
    </source>
</reference>
<organism evidence="7 8">
    <name type="scientific">Granulicatella seriolae</name>
    <dbReference type="NCBI Taxonomy" id="2967226"/>
    <lineage>
        <taxon>Bacteria</taxon>
        <taxon>Bacillati</taxon>
        <taxon>Bacillota</taxon>
        <taxon>Bacilli</taxon>
        <taxon>Lactobacillales</taxon>
        <taxon>Carnobacteriaceae</taxon>
        <taxon>Granulicatella</taxon>
    </lineage>
</organism>
<sequence length="440" mass="48674">MFKRKLVTTFILGLLIANPSIILADEYDQKISEQDQKINSIKSETNAVEELINQTNQNISNLNSEINLILEEKNTKEQNVNELTVKIKELEEKIENRKVLIGKQARELQTSGKENNILAILLNAESVSDFVNQTISTSTLVNANNEIVKTQFEDMQNLDASKTELETELEQIAIKTDELKSKQEELIELQINQEVEIANLKIKLNKEEQEKESLIQEKEEAERKRQEALRAIEKQKEQEKLAREKAEQEEKERQIRLSQQVAQSEIKSEVSANTTNSNISETPKETITESPVENNTPAQSSNQQPQSSGGWRLPLDSINVSSGFGNRVDPTGSSGNQHNGIDMTGGVNTPIYAATSGEVVAASYDGSAGNHVIIRGSNGLYSYYLHMNSSPAVSVGQTVSQGTYLGGMGTTGNSTGVHLHFAISSGLWSGFQNPSSYLSF</sequence>
<dbReference type="Proteomes" id="UP001059480">
    <property type="component" value="Unassembled WGS sequence"/>
</dbReference>
<dbReference type="Pfam" id="PF24568">
    <property type="entry name" value="CC_PcsB"/>
    <property type="match status" value="1"/>
</dbReference>
<dbReference type="Gene3D" id="2.70.70.10">
    <property type="entry name" value="Glucose Permease (Domain IIA)"/>
    <property type="match status" value="1"/>
</dbReference>
<feature type="compositionally biased region" description="Low complexity" evidence="3">
    <location>
        <begin position="299"/>
        <end position="308"/>
    </location>
</feature>
<dbReference type="InterPro" id="IPR057309">
    <property type="entry name" value="PcsB_CC"/>
</dbReference>
<feature type="coiled-coil region" evidence="2">
    <location>
        <begin position="24"/>
        <end position="107"/>
    </location>
</feature>
<dbReference type="CDD" id="cd12797">
    <property type="entry name" value="M23_peptidase"/>
    <property type="match status" value="1"/>
</dbReference>
<evidence type="ECO:0000259" key="5">
    <source>
        <dbReference type="Pfam" id="PF01551"/>
    </source>
</evidence>
<proteinExistence type="predicted"/>
<feature type="chain" id="PRO_5046310483" evidence="4">
    <location>
        <begin position="25"/>
        <end position="440"/>
    </location>
</feature>
<dbReference type="EMBL" id="JANHNZ010000001">
    <property type="protein sequence ID" value="MCQ9209177.1"/>
    <property type="molecule type" value="Genomic_DNA"/>
</dbReference>
<dbReference type="InterPro" id="IPR011055">
    <property type="entry name" value="Dup_hybrid_motif"/>
</dbReference>
<feature type="compositionally biased region" description="Basic and acidic residues" evidence="3">
    <location>
        <begin position="240"/>
        <end position="255"/>
    </location>
</feature>
<feature type="domain" description="Peptidoglycan hydrolase PcsB coiled-coil" evidence="6">
    <location>
        <begin position="87"/>
        <end position="159"/>
    </location>
</feature>
<dbReference type="Gene3D" id="6.10.250.3150">
    <property type="match status" value="1"/>
</dbReference>
<protein>
    <submittedName>
        <fullName evidence="7">Peptidoglycan DD-metalloendopeptidase family protein</fullName>
    </submittedName>
</protein>
<keyword evidence="2" id="KW-0175">Coiled coil</keyword>
<dbReference type="PANTHER" id="PTHR21666:SF270">
    <property type="entry name" value="MUREIN HYDROLASE ACTIVATOR ENVC"/>
    <property type="match status" value="1"/>
</dbReference>
<evidence type="ECO:0000256" key="1">
    <source>
        <dbReference type="ARBA" id="ARBA00022729"/>
    </source>
</evidence>
<dbReference type="PANTHER" id="PTHR21666">
    <property type="entry name" value="PEPTIDASE-RELATED"/>
    <property type="match status" value="1"/>
</dbReference>
<name>A0ABT1WLH7_9LACT</name>
<evidence type="ECO:0000259" key="6">
    <source>
        <dbReference type="Pfam" id="PF24568"/>
    </source>
</evidence>
<gene>
    <name evidence="7" type="ORF">NPA36_01175</name>
</gene>
<evidence type="ECO:0000256" key="4">
    <source>
        <dbReference type="SAM" id="SignalP"/>
    </source>
</evidence>
<evidence type="ECO:0000256" key="2">
    <source>
        <dbReference type="SAM" id="Coils"/>
    </source>
</evidence>
<feature type="signal peptide" evidence="4">
    <location>
        <begin position="1"/>
        <end position="24"/>
    </location>
</feature>
<accession>A0ABT1WLH7</accession>
<feature type="compositionally biased region" description="Polar residues" evidence="3">
    <location>
        <begin position="288"/>
        <end position="298"/>
    </location>
</feature>